<dbReference type="Pfam" id="PF00069">
    <property type="entry name" value="Pkinase"/>
    <property type="match status" value="1"/>
</dbReference>
<proteinExistence type="predicted"/>
<evidence type="ECO:0000259" key="22">
    <source>
        <dbReference type="PROSITE" id="PS50927"/>
    </source>
</evidence>
<feature type="transmembrane region" description="Helical" evidence="20">
    <location>
        <begin position="574"/>
        <end position="596"/>
    </location>
</feature>
<dbReference type="PROSITE" id="PS00108">
    <property type="entry name" value="PROTEIN_KINASE_ST"/>
    <property type="match status" value="1"/>
</dbReference>
<dbReference type="GO" id="GO:0030246">
    <property type="term" value="F:carbohydrate binding"/>
    <property type="evidence" value="ECO:0007669"/>
    <property type="project" value="UniProtKB-KW"/>
</dbReference>
<evidence type="ECO:0000256" key="9">
    <source>
        <dbReference type="ARBA" id="ARBA00022741"/>
    </source>
</evidence>
<feature type="domain" description="Bulb-type lectin" evidence="22">
    <location>
        <begin position="244"/>
        <end position="366"/>
    </location>
</feature>
<dbReference type="SUPFAM" id="SSF56112">
    <property type="entry name" value="Protein kinase-like (PK-like)"/>
    <property type="match status" value="1"/>
</dbReference>
<feature type="domain" description="Protein kinase" evidence="21">
    <location>
        <begin position="633"/>
        <end position="913"/>
    </location>
</feature>
<sequence length="913" mass="102303">MVDCGNGYLGNDRACTILGIGDVIIKHANGKEHTLTNMRCLSASEHDDVYVWHSRLGHLSEHGMNVLEDKKLIPLFENSSLELCVNCIMSKQHRVNFKRHESHGKLKVLELVYSDVCGHMNVKSLGGCGSFVSNSANLVKLQALVSSIQAASTNQLNPHHIFTTNLDVHQLHRGNHFNPDGRLSHWINCITDAIRLAGNPCLHHIPKEWSRPASKLAIHGLSLHVITMFHQAAAPALAPAPKANCQINLDSTLNTSSSWLSPSGRFTFGFYPEGSDGFKVGIQFIESPNKTTVIWTSNRDKSPVSKNATLKFGKGGLKLLWANSQGEDQNVSNSDQSSSAYCASMLDSGNFVIYDSNNTVKWQTFDSPTDTLMAGQVLRSENDLVASVSETNHSKGRFLLRMQADSNLVMYLIPSDFYWSSGTSREGYSILNLGQDGILFLTNKDQSQRKNLTQGDQSNNPNTIHLARIDPNGVLYVYAYDLLENTSNVLDTRPDDQCKVKGICGFNSFCSSSGEKQLLQTTAAFEVCIENRRHKVLSQYRVFIKRTVRRNTTVPGLDGVSGVVIKKELSGGPLIVFVVVVSGLIIFIFVFFFIVFKCQAGRYRMMWRRKELALTDEIAPISFSYYELYDATEGFKEEVGKGAFGTVFRGTLQSTGKVVAVKRLEKVMEEGEKEFQTEMKSIGRTQYRNLVRLLGFCNEGSNRLLVYEFMSNGSLADLIFKPDHQNRPPWNDRSRIALDVARGLHYLHEDCETHIIHCDIKPQNILMDENRSAKISDFGLAKLLMPTQTRIFTGVRGTRGYLAPEWQQNTPITVKTDVYSFGIVVLEILCCRKNMELEAEVDEIILSKWVYSCYLAGELEKLVLDEEVDMVEFERVVKVALWCIQTDPIQRPSMKNVIIMLEGCVEISSPPQP</sequence>
<dbReference type="InterPro" id="IPR036426">
    <property type="entry name" value="Bulb-type_lectin_dom_sf"/>
</dbReference>
<comment type="catalytic activity">
    <reaction evidence="17">
        <text>L-threonyl-[protein] + ATP = O-phospho-L-threonyl-[protein] + ADP + H(+)</text>
        <dbReference type="Rhea" id="RHEA:46608"/>
        <dbReference type="Rhea" id="RHEA-COMP:11060"/>
        <dbReference type="Rhea" id="RHEA-COMP:11605"/>
        <dbReference type="ChEBI" id="CHEBI:15378"/>
        <dbReference type="ChEBI" id="CHEBI:30013"/>
        <dbReference type="ChEBI" id="CHEBI:30616"/>
        <dbReference type="ChEBI" id="CHEBI:61977"/>
        <dbReference type="ChEBI" id="CHEBI:456216"/>
        <dbReference type="EC" id="2.7.11.1"/>
    </reaction>
</comment>
<dbReference type="GO" id="GO:0016020">
    <property type="term" value="C:membrane"/>
    <property type="evidence" value="ECO:0007669"/>
    <property type="project" value="UniProtKB-SubCell"/>
</dbReference>
<protein>
    <recommendedName>
        <fullName evidence="2">non-specific serine/threonine protein kinase</fullName>
        <ecNumber evidence="2">2.7.11.1</ecNumber>
    </recommendedName>
</protein>
<dbReference type="EC" id="2.7.11.1" evidence="2"/>
<dbReference type="PANTHER" id="PTHR47976">
    <property type="entry name" value="G-TYPE LECTIN S-RECEPTOR-LIKE SERINE/THREONINE-PROTEIN KINASE SD2-5"/>
    <property type="match status" value="1"/>
</dbReference>
<dbReference type="Pfam" id="PF01453">
    <property type="entry name" value="B_lectin"/>
    <property type="match status" value="1"/>
</dbReference>
<keyword evidence="23" id="KW-1185">Reference proteome</keyword>
<keyword evidence="12 20" id="KW-1133">Transmembrane helix</keyword>
<dbReference type="FunFam" id="1.10.510.10:FF:000237">
    <property type="entry name" value="G-type lectin S-receptor-like serine/threonine-protein kinase"/>
    <property type="match status" value="1"/>
</dbReference>
<dbReference type="InterPro" id="IPR051343">
    <property type="entry name" value="G-type_lectin_kinases/EP1-like"/>
</dbReference>
<keyword evidence="14" id="KW-1015">Disulfide bond</keyword>
<dbReference type="Proteomes" id="UP001515500">
    <property type="component" value="Chromosome 5"/>
</dbReference>
<evidence type="ECO:0000256" key="2">
    <source>
        <dbReference type="ARBA" id="ARBA00012513"/>
    </source>
</evidence>
<dbReference type="InterPro" id="IPR017441">
    <property type="entry name" value="Protein_kinase_ATP_BS"/>
</dbReference>
<dbReference type="GO" id="GO:0004674">
    <property type="term" value="F:protein serine/threonine kinase activity"/>
    <property type="evidence" value="ECO:0007669"/>
    <property type="project" value="UniProtKB-KW"/>
</dbReference>
<dbReference type="GO" id="GO:0051707">
    <property type="term" value="P:response to other organism"/>
    <property type="evidence" value="ECO:0007669"/>
    <property type="project" value="UniProtKB-ARBA"/>
</dbReference>
<dbReference type="Gene3D" id="3.30.200.20">
    <property type="entry name" value="Phosphorylase Kinase, domain 1"/>
    <property type="match status" value="1"/>
</dbReference>
<evidence type="ECO:0000256" key="14">
    <source>
        <dbReference type="ARBA" id="ARBA00023157"/>
    </source>
</evidence>
<dbReference type="InterPro" id="IPR001480">
    <property type="entry name" value="Bulb-type_lectin_dom"/>
</dbReference>
<evidence type="ECO:0000256" key="19">
    <source>
        <dbReference type="PROSITE-ProRule" id="PRU10141"/>
    </source>
</evidence>
<dbReference type="AlphaFoldDB" id="A0AB40BDM3"/>
<organism evidence="23 24">
    <name type="scientific">Dioscorea cayennensis subsp. rotundata</name>
    <name type="common">White Guinea yam</name>
    <name type="synonym">Dioscorea rotundata</name>
    <dbReference type="NCBI Taxonomy" id="55577"/>
    <lineage>
        <taxon>Eukaryota</taxon>
        <taxon>Viridiplantae</taxon>
        <taxon>Streptophyta</taxon>
        <taxon>Embryophyta</taxon>
        <taxon>Tracheophyta</taxon>
        <taxon>Spermatophyta</taxon>
        <taxon>Magnoliopsida</taxon>
        <taxon>Liliopsida</taxon>
        <taxon>Dioscoreales</taxon>
        <taxon>Dioscoreaceae</taxon>
        <taxon>Dioscorea</taxon>
    </lineage>
</organism>
<dbReference type="SMART" id="SM00108">
    <property type="entry name" value="B_lectin"/>
    <property type="match status" value="1"/>
</dbReference>
<dbReference type="PANTHER" id="PTHR47976:SF7">
    <property type="entry name" value="RECEPTOR-LIKE SERINE_THREONINE-PROTEIN KINASE"/>
    <property type="match status" value="1"/>
</dbReference>
<feature type="binding site" evidence="19">
    <location>
        <position position="662"/>
    </location>
    <ligand>
        <name>ATP</name>
        <dbReference type="ChEBI" id="CHEBI:30616"/>
    </ligand>
</feature>
<evidence type="ECO:0000256" key="18">
    <source>
        <dbReference type="ARBA" id="ARBA00048679"/>
    </source>
</evidence>
<keyword evidence="3" id="KW-0723">Serine/threonine-protein kinase</keyword>
<keyword evidence="6 20" id="KW-0812">Transmembrane</keyword>
<evidence type="ECO:0000259" key="21">
    <source>
        <dbReference type="PROSITE" id="PS50011"/>
    </source>
</evidence>
<dbReference type="InterPro" id="IPR011009">
    <property type="entry name" value="Kinase-like_dom_sf"/>
</dbReference>
<evidence type="ECO:0000256" key="20">
    <source>
        <dbReference type="SAM" id="Phobius"/>
    </source>
</evidence>
<gene>
    <name evidence="24" type="primary">LOC120261461</name>
</gene>
<evidence type="ECO:0000256" key="11">
    <source>
        <dbReference type="ARBA" id="ARBA00022840"/>
    </source>
</evidence>
<comment type="catalytic activity">
    <reaction evidence="18">
        <text>L-seryl-[protein] + ATP = O-phospho-L-seryl-[protein] + ADP + H(+)</text>
        <dbReference type="Rhea" id="RHEA:17989"/>
        <dbReference type="Rhea" id="RHEA-COMP:9863"/>
        <dbReference type="Rhea" id="RHEA-COMP:11604"/>
        <dbReference type="ChEBI" id="CHEBI:15378"/>
        <dbReference type="ChEBI" id="CHEBI:29999"/>
        <dbReference type="ChEBI" id="CHEBI:30616"/>
        <dbReference type="ChEBI" id="CHEBI:83421"/>
        <dbReference type="ChEBI" id="CHEBI:456216"/>
        <dbReference type="EC" id="2.7.11.1"/>
    </reaction>
</comment>
<dbReference type="InterPro" id="IPR025724">
    <property type="entry name" value="GAG-pre-integrase_dom"/>
</dbReference>
<evidence type="ECO:0000256" key="16">
    <source>
        <dbReference type="ARBA" id="ARBA00023180"/>
    </source>
</evidence>
<evidence type="ECO:0000256" key="10">
    <source>
        <dbReference type="ARBA" id="ARBA00022777"/>
    </source>
</evidence>
<dbReference type="GeneID" id="120261461"/>
<evidence type="ECO:0000256" key="4">
    <source>
        <dbReference type="ARBA" id="ARBA00022536"/>
    </source>
</evidence>
<evidence type="ECO:0000256" key="13">
    <source>
        <dbReference type="ARBA" id="ARBA00023136"/>
    </source>
</evidence>
<evidence type="ECO:0000256" key="7">
    <source>
        <dbReference type="ARBA" id="ARBA00022729"/>
    </source>
</evidence>
<accession>A0AB40BDM3</accession>
<dbReference type="SUPFAM" id="SSF51110">
    <property type="entry name" value="alpha-D-mannose-specific plant lectins"/>
    <property type="match status" value="2"/>
</dbReference>
<keyword evidence="5" id="KW-0808">Transferase</keyword>
<evidence type="ECO:0000256" key="12">
    <source>
        <dbReference type="ARBA" id="ARBA00022989"/>
    </source>
</evidence>
<dbReference type="GO" id="GO:0005524">
    <property type="term" value="F:ATP binding"/>
    <property type="evidence" value="ECO:0007669"/>
    <property type="project" value="UniProtKB-UniRule"/>
</dbReference>
<dbReference type="Gene3D" id="1.10.510.10">
    <property type="entry name" value="Transferase(Phosphotransferase) domain 1"/>
    <property type="match status" value="1"/>
</dbReference>
<keyword evidence="13 20" id="KW-0472">Membrane</keyword>
<comment type="subcellular location">
    <subcellularLocation>
        <location evidence="1">Membrane</location>
        <topology evidence="1">Single-pass type I membrane protein</topology>
    </subcellularLocation>
</comment>
<keyword evidence="8" id="KW-0430">Lectin</keyword>
<keyword evidence="9 19" id="KW-0547">Nucleotide-binding</keyword>
<keyword evidence="11 19" id="KW-0067">ATP-binding</keyword>
<evidence type="ECO:0000313" key="24">
    <source>
        <dbReference type="RefSeq" id="XP_039125301.1"/>
    </source>
</evidence>
<dbReference type="Gene3D" id="2.90.10.10">
    <property type="entry name" value="Bulb-type lectin domain"/>
    <property type="match status" value="2"/>
</dbReference>
<dbReference type="InterPro" id="IPR008271">
    <property type="entry name" value="Ser/Thr_kinase_AS"/>
</dbReference>
<keyword evidence="15" id="KW-0675">Receptor</keyword>
<dbReference type="InterPro" id="IPR000719">
    <property type="entry name" value="Prot_kinase_dom"/>
</dbReference>
<dbReference type="SMART" id="SM00220">
    <property type="entry name" value="S_TKc"/>
    <property type="match status" value="1"/>
</dbReference>
<evidence type="ECO:0000256" key="8">
    <source>
        <dbReference type="ARBA" id="ARBA00022734"/>
    </source>
</evidence>
<dbReference type="CDD" id="cd00028">
    <property type="entry name" value="B_lectin"/>
    <property type="match status" value="1"/>
</dbReference>
<dbReference type="RefSeq" id="XP_039125301.1">
    <property type="nucleotide sequence ID" value="XM_039269367.1"/>
</dbReference>
<keyword evidence="16" id="KW-0325">Glycoprotein</keyword>
<evidence type="ECO:0000256" key="5">
    <source>
        <dbReference type="ARBA" id="ARBA00022679"/>
    </source>
</evidence>
<dbReference type="PROSITE" id="PS50927">
    <property type="entry name" value="BULB_LECTIN"/>
    <property type="match status" value="1"/>
</dbReference>
<reference evidence="24" key="1">
    <citation type="submission" date="2025-08" db="UniProtKB">
        <authorList>
            <consortium name="RefSeq"/>
        </authorList>
    </citation>
    <scope>IDENTIFICATION</scope>
</reference>
<evidence type="ECO:0000313" key="23">
    <source>
        <dbReference type="Proteomes" id="UP001515500"/>
    </source>
</evidence>
<dbReference type="Pfam" id="PF13976">
    <property type="entry name" value="gag_pre-integrs"/>
    <property type="match status" value="1"/>
</dbReference>
<evidence type="ECO:0000256" key="6">
    <source>
        <dbReference type="ARBA" id="ARBA00022692"/>
    </source>
</evidence>
<dbReference type="PROSITE" id="PS50011">
    <property type="entry name" value="PROTEIN_KINASE_DOM"/>
    <property type="match status" value="1"/>
</dbReference>
<dbReference type="PROSITE" id="PS00107">
    <property type="entry name" value="PROTEIN_KINASE_ATP"/>
    <property type="match status" value="1"/>
</dbReference>
<keyword evidence="7" id="KW-0732">Signal</keyword>
<keyword evidence="10" id="KW-0418">Kinase</keyword>
<evidence type="ECO:0000256" key="17">
    <source>
        <dbReference type="ARBA" id="ARBA00047899"/>
    </source>
</evidence>
<evidence type="ECO:0000256" key="15">
    <source>
        <dbReference type="ARBA" id="ARBA00023170"/>
    </source>
</evidence>
<name>A0AB40BDM3_DIOCR</name>
<keyword evidence="4" id="KW-0245">EGF-like domain</keyword>
<dbReference type="FunFam" id="3.30.200.20:FF:000059">
    <property type="entry name" value="S-receptor-like serine/threonine-protein kinase"/>
    <property type="match status" value="1"/>
</dbReference>
<evidence type="ECO:0000256" key="3">
    <source>
        <dbReference type="ARBA" id="ARBA00022527"/>
    </source>
</evidence>
<evidence type="ECO:0000256" key="1">
    <source>
        <dbReference type="ARBA" id="ARBA00004479"/>
    </source>
</evidence>